<evidence type="ECO:0000313" key="2">
    <source>
        <dbReference type="Proteomes" id="UP001596956"/>
    </source>
</evidence>
<dbReference type="Proteomes" id="UP001596956">
    <property type="component" value="Unassembled WGS sequence"/>
</dbReference>
<organism evidence="1 2">
    <name type="scientific">Streptomonospora algeriensis</name>
    <dbReference type="NCBI Taxonomy" id="995084"/>
    <lineage>
        <taxon>Bacteria</taxon>
        <taxon>Bacillati</taxon>
        <taxon>Actinomycetota</taxon>
        <taxon>Actinomycetes</taxon>
        <taxon>Streptosporangiales</taxon>
        <taxon>Nocardiopsidaceae</taxon>
        <taxon>Streptomonospora</taxon>
    </lineage>
</organism>
<protein>
    <submittedName>
        <fullName evidence="1">Uncharacterized protein</fullName>
    </submittedName>
</protein>
<comment type="caution">
    <text evidence="1">The sequence shown here is derived from an EMBL/GenBank/DDBJ whole genome shotgun (WGS) entry which is preliminary data.</text>
</comment>
<feature type="non-terminal residue" evidence="1">
    <location>
        <position position="203"/>
    </location>
</feature>
<keyword evidence="2" id="KW-1185">Reference proteome</keyword>
<evidence type="ECO:0000313" key="1">
    <source>
        <dbReference type="EMBL" id="MFD0804311.1"/>
    </source>
</evidence>
<accession>A0ABW3BLU8</accession>
<sequence>VPYGDRLLPVAVISPRRLASGAGQEEGVLVLEGFCGIEDVSAAVYARHAPWRGPTVLAVPADGRVALPEELRDCGPLEVLLAVDDPWSLTEWAAWPESGAANLLPCRAHGHLDAGDPEEALVSRALAGYGDLSGLRPTHDNALRLWSVLGLAAELQAAGVAWKAIRACAEALGHMSVTALLAHADAGLTPAASVRALVLSGLA</sequence>
<dbReference type="EMBL" id="JBHTHR010001544">
    <property type="protein sequence ID" value="MFD0804311.1"/>
    <property type="molecule type" value="Genomic_DNA"/>
</dbReference>
<feature type="non-terminal residue" evidence="1">
    <location>
        <position position="1"/>
    </location>
</feature>
<reference evidence="2" key="1">
    <citation type="journal article" date="2019" name="Int. J. Syst. Evol. Microbiol.">
        <title>The Global Catalogue of Microorganisms (GCM) 10K type strain sequencing project: providing services to taxonomists for standard genome sequencing and annotation.</title>
        <authorList>
            <consortium name="The Broad Institute Genomics Platform"/>
            <consortium name="The Broad Institute Genome Sequencing Center for Infectious Disease"/>
            <person name="Wu L."/>
            <person name="Ma J."/>
        </authorList>
    </citation>
    <scope>NUCLEOTIDE SEQUENCE [LARGE SCALE GENOMIC DNA]</scope>
    <source>
        <strain evidence="2">CCUG 63369</strain>
    </source>
</reference>
<proteinExistence type="predicted"/>
<name>A0ABW3BLU8_9ACTN</name>
<gene>
    <name evidence="1" type="ORF">ACFQZU_23755</name>
</gene>